<proteinExistence type="predicted"/>
<reference evidence="2 3" key="1">
    <citation type="submission" date="2018-06" db="EMBL/GenBank/DDBJ databases">
        <authorList>
            <consortium name="Pathogen Informatics"/>
            <person name="Doyle S."/>
        </authorList>
    </citation>
    <scope>NUCLEOTIDE SEQUENCE [LARGE SCALE GENOMIC DNA]</scope>
    <source>
        <strain evidence="2 3">NCTC8500</strain>
    </source>
</reference>
<sequence length="89" mass="9477">MVLMVMIVTALSGFPANINEQSCQQKPVPTALAAWLAANATAARISPPANWQVNRMQTSQAGCVSISVTLVSPGGREGEMTRLHCPNRQ</sequence>
<dbReference type="Pfam" id="PF12528">
    <property type="entry name" value="T2SSppdC"/>
    <property type="match status" value="1"/>
</dbReference>
<dbReference type="NCBIfam" id="NF007660">
    <property type="entry name" value="PRK10332.1"/>
    <property type="match status" value="1"/>
</dbReference>
<gene>
    <name evidence="2" type="primary">ppdC</name>
    <name evidence="2" type="ORF">NCTC8500_01027</name>
</gene>
<protein>
    <submittedName>
        <fullName evidence="2">Prepilin peptidase-dependent protein C</fullName>
    </submittedName>
</protein>
<feature type="domain" description="Prepilin peptidase dependent protein C-like C-terminal" evidence="1">
    <location>
        <begin position="34"/>
        <end position="86"/>
    </location>
</feature>
<dbReference type="InterPro" id="IPR022204">
    <property type="entry name" value="PpdC-like_C"/>
</dbReference>
<dbReference type="AlphaFoldDB" id="A0A377DMG5"/>
<evidence type="ECO:0000259" key="1">
    <source>
        <dbReference type="Pfam" id="PF12528"/>
    </source>
</evidence>
<dbReference type="EMBL" id="UGFG01000001">
    <property type="protein sequence ID" value="STM37303.1"/>
    <property type="molecule type" value="Genomic_DNA"/>
</dbReference>
<evidence type="ECO:0000313" key="2">
    <source>
        <dbReference type="EMBL" id="STM37303.1"/>
    </source>
</evidence>
<dbReference type="Proteomes" id="UP000254429">
    <property type="component" value="Unassembled WGS sequence"/>
</dbReference>
<evidence type="ECO:0000313" key="3">
    <source>
        <dbReference type="Proteomes" id="UP000254429"/>
    </source>
</evidence>
<name>A0A377DMG5_ECOLX</name>
<accession>A0A377DMG5</accession>
<organism evidence="2 3">
    <name type="scientific">Escherichia coli</name>
    <dbReference type="NCBI Taxonomy" id="562"/>
    <lineage>
        <taxon>Bacteria</taxon>
        <taxon>Pseudomonadati</taxon>
        <taxon>Pseudomonadota</taxon>
        <taxon>Gammaproteobacteria</taxon>
        <taxon>Enterobacterales</taxon>
        <taxon>Enterobacteriaceae</taxon>
        <taxon>Escherichia</taxon>
    </lineage>
</organism>